<dbReference type="AlphaFoldDB" id="A0AAV7J7D5"/>
<dbReference type="EMBL" id="JAHXZJ010000001">
    <property type="protein sequence ID" value="KAH0567728.1"/>
    <property type="molecule type" value="Genomic_DNA"/>
</dbReference>
<dbReference type="Proteomes" id="UP000826195">
    <property type="component" value="Unassembled WGS sequence"/>
</dbReference>
<accession>A0AAV7J7D5</accession>
<comment type="caution">
    <text evidence="1">The sequence shown here is derived from an EMBL/GenBank/DDBJ whole genome shotgun (WGS) entry which is preliminary data.</text>
</comment>
<protein>
    <submittedName>
        <fullName evidence="1">Uncharacterized protein</fullName>
    </submittedName>
</protein>
<sequence>MPPVLCALCFDSISRPSESLTTRASYRHSFHAECLQLKLKNKCRNIPVSLADTCLSCSITDVYKKKLLQSNDNIEDLNKWLTAVETKVSEAKVGISVADEMVLLRAACEQILNQFVVSGLSETVNEDVKLLTGALAVALESPLEPSELVDAFPVGKKARVENVDSCKKSVTAKKTKPNLTAKDVDGYFPDNRVYFNLCQPAQLYQLRDCVLKAFSRVERKHVWIADETVFMRKSADSRPIKILPSTDLQELSY</sequence>
<name>A0AAV7J7D5_COTGL</name>
<evidence type="ECO:0000313" key="1">
    <source>
        <dbReference type="EMBL" id="KAH0567728.1"/>
    </source>
</evidence>
<keyword evidence="2" id="KW-1185">Reference proteome</keyword>
<organism evidence="1 2">
    <name type="scientific">Cotesia glomerata</name>
    <name type="common">Lepidopteran parasitic wasp</name>
    <name type="synonym">Apanteles glomeratus</name>
    <dbReference type="NCBI Taxonomy" id="32391"/>
    <lineage>
        <taxon>Eukaryota</taxon>
        <taxon>Metazoa</taxon>
        <taxon>Ecdysozoa</taxon>
        <taxon>Arthropoda</taxon>
        <taxon>Hexapoda</taxon>
        <taxon>Insecta</taxon>
        <taxon>Pterygota</taxon>
        <taxon>Neoptera</taxon>
        <taxon>Endopterygota</taxon>
        <taxon>Hymenoptera</taxon>
        <taxon>Apocrita</taxon>
        <taxon>Ichneumonoidea</taxon>
        <taxon>Braconidae</taxon>
        <taxon>Microgastrinae</taxon>
        <taxon>Cotesia</taxon>
    </lineage>
</organism>
<proteinExistence type="predicted"/>
<evidence type="ECO:0000313" key="2">
    <source>
        <dbReference type="Proteomes" id="UP000826195"/>
    </source>
</evidence>
<reference evidence="1 2" key="1">
    <citation type="journal article" date="2021" name="J. Hered.">
        <title>A chromosome-level genome assembly of the parasitoid wasp, Cotesia glomerata (Hymenoptera: Braconidae).</title>
        <authorList>
            <person name="Pinto B.J."/>
            <person name="Weis J.J."/>
            <person name="Gamble T."/>
            <person name="Ode P.J."/>
            <person name="Paul R."/>
            <person name="Zaspel J.M."/>
        </authorList>
    </citation>
    <scope>NUCLEOTIDE SEQUENCE [LARGE SCALE GENOMIC DNA]</scope>
    <source>
        <strain evidence="1">CgM1</strain>
    </source>
</reference>
<gene>
    <name evidence="1" type="ORF">KQX54_012621</name>
</gene>